<dbReference type="Gene3D" id="3.10.450.10">
    <property type="match status" value="1"/>
</dbReference>
<dbReference type="InterPro" id="IPR046350">
    <property type="entry name" value="Cystatin_sf"/>
</dbReference>
<reference evidence="2" key="1">
    <citation type="submission" date="2025-08" db="UniProtKB">
        <authorList>
            <consortium name="RefSeq"/>
        </authorList>
    </citation>
    <scope>IDENTIFICATION</scope>
    <source>
        <tissue evidence="2">Blood</tissue>
    </source>
</reference>
<accession>A0ABM3YQW3</accession>
<dbReference type="CDD" id="cd00042">
    <property type="entry name" value="CY"/>
    <property type="match status" value="1"/>
</dbReference>
<dbReference type="SUPFAM" id="SSF54403">
    <property type="entry name" value="Cystatin/monellin"/>
    <property type="match status" value="1"/>
</dbReference>
<dbReference type="InterPro" id="IPR000010">
    <property type="entry name" value="Cystatin_dom"/>
</dbReference>
<name>A0ABM3YQW3_PANGU</name>
<sequence length="161" mass="17020">MTSKIPSRPLLIDQLLKLRAGAGLVGKGRGLRADGWDPLLLLLLLAGADLGTCENFASERRLQFARSVCFLACLPRPMVHSQLPIPAPLCLLCAFLMLPSGMPATIPGGLSPKPVSDPEVQEAAAFAVEEYNALSANCGRPVPGSFRMAILSDNGVGENQL</sequence>
<keyword evidence="1" id="KW-1185">Reference proteome</keyword>
<gene>
    <name evidence="2" type="primary">LOC117659335</name>
</gene>
<dbReference type="Proteomes" id="UP001652622">
    <property type="component" value="Unplaced"/>
</dbReference>
<organism evidence="1 2">
    <name type="scientific">Pantherophis guttatus</name>
    <name type="common">Corn snake</name>
    <name type="synonym">Elaphe guttata</name>
    <dbReference type="NCBI Taxonomy" id="94885"/>
    <lineage>
        <taxon>Eukaryota</taxon>
        <taxon>Metazoa</taxon>
        <taxon>Chordata</taxon>
        <taxon>Craniata</taxon>
        <taxon>Vertebrata</taxon>
        <taxon>Euteleostomi</taxon>
        <taxon>Lepidosauria</taxon>
        <taxon>Squamata</taxon>
        <taxon>Bifurcata</taxon>
        <taxon>Unidentata</taxon>
        <taxon>Episquamata</taxon>
        <taxon>Toxicofera</taxon>
        <taxon>Serpentes</taxon>
        <taxon>Colubroidea</taxon>
        <taxon>Colubridae</taxon>
        <taxon>Colubrinae</taxon>
        <taxon>Pantherophis</taxon>
    </lineage>
</organism>
<evidence type="ECO:0000313" key="1">
    <source>
        <dbReference type="Proteomes" id="UP001652622"/>
    </source>
</evidence>
<dbReference type="GeneID" id="117659335"/>
<proteinExistence type="predicted"/>
<dbReference type="RefSeq" id="XP_060538520.1">
    <property type="nucleotide sequence ID" value="XM_060682537.1"/>
</dbReference>
<evidence type="ECO:0000313" key="2">
    <source>
        <dbReference type="RefSeq" id="XP_060538520.1"/>
    </source>
</evidence>
<protein>
    <submittedName>
        <fullName evidence="2">Uncharacterized protein LOC117659335 isoform X1</fullName>
    </submittedName>
</protein>